<evidence type="ECO:0000256" key="4">
    <source>
        <dbReference type="ARBA" id="ARBA00023204"/>
    </source>
</evidence>
<gene>
    <name evidence="6" type="ORF">CLCY_12c00370</name>
</gene>
<evidence type="ECO:0000256" key="2">
    <source>
        <dbReference type="ARBA" id="ARBA00022763"/>
    </source>
</evidence>
<dbReference type="FunFam" id="3.10.300.10:FF:000001">
    <property type="entry name" value="Putative 3-methyladenine DNA glycosylase"/>
    <property type="match status" value="1"/>
</dbReference>
<protein>
    <recommendedName>
        <fullName evidence="5">Putative 3-methyladenine DNA glycosylase</fullName>
        <ecNumber evidence="5">3.2.2.-</ecNumber>
    </recommendedName>
</protein>
<keyword evidence="3 5" id="KW-0378">Hydrolase</keyword>
<dbReference type="GO" id="GO:0003677">
    <property type="term" value="F:DNA binding"/>
    <property type="evidence" value="ECO:0007669"/>
    <property type="project" value="InterPro"/>
</dbReference>
<comment type="similarity">
    <text evidence="1 5">Belongs to the DNA glycosylase MPG family.</text>
</comment>
<keyword evidence="7" id="KW-1185">Reference proteome</keyword>
<dbReference type="EC" id="3.2.2.-" evidence="5"/>
<dbReference type="Proteomes" id="UP000036756">
    <property type="component" value="Unassembled WGS sequence"/>
</dbReference>
<dbReference type="NCBIfam" id="NF002001">
    <property type="entry name" value="PRK00802.1-1"/>
    <property type="match status" value="1"/>
</dbReference>
<evidence type="ECO:0000256" key="5">
    <source>
        <dbReference type="HAMAP-Rule" id="MF_00527"/>
    </source>
</evidence>
<dbReference type="PANTHER" id="PTHR10429:SF0">
    <property type="entry name" value="DNA-3-METHYLADENINE GLYCOSYLASE"/>
    <property type="match status" value="1"/>
</dbReference>
<dbReference type="AlphaFoldDB" id="A0A0J8DE02"/>
<evidence type="ECO:0000313" key="6">
    <source>
        <dbReference type="EMBL" id="KMT22454.1"/>
    </source>
</evidence>
<dbReference type="InterPro" id="IPR011034">
    <property type="entry name" value="Formyl_transferase-like_C_sf"/>
</dbReference>
<reference evidence="6 7" key="1">
    <citation type="submission" date="2015-06" db="EMBL/GenBank/DDBJ databases">
        <title>Draft genome sequence of the purine-degrading Clostridium cylindrosporum HC-1 (DSM 605).</title>
        <authorList>
            <person name="Poehlein A."/>
            <person name="Schiel-Bengelsdorf B."/>
            <person name="Bengelsdorf F."/>
            <person name="Daniel R."/>
            <person name="Duerre P."/>
        </authorList>
    </citation>
    <scope>NUCLEOTIDE SEQUENCE [LARGE SCALE GENOMIC DNA]</scope>
    <source>
        <strain evidence="6 7">DSM 605</strain>
    </source>
</reference>
<dbReference type="Gene3D" id="3.10.300.10">
    <property type="entry name" value="Methylpurine-DNA glycosylase (MPG)"/>
    <property type="match status" value="1"/>
</dbReference>
<dbReference type="RefSeq" id="WP_048570017.1">
    <property type="nucleotide sequence ID" value="NZ_LFVU01000008.1"/>
</dbReference>
<dbReference type="NCBIfam" id="TIGR00567">
    <property type="entry name" value="3mg"/>
    <property type="match status" value="1"/>
</dbReference>
<dbReference type="InterPro" id="IPR003180">
    <property type="entry name" value="MPG"/>
</dbReference>
<keyword evidence="2 5" id="KW-0227">DNA damage</keyword>
<evidence type="ECO:0000256" key="1">
    <source>
        <dbReference type="ARBA" id="ARBA00009232"/>
    </source>
</evidence>
<keyword evidence="6" id="KW-0326">Glycosidase</keyword>
<dbReference type="GO" id="GO:0003905">
    <property type="term" value="F:alkylbase DNA N-glycosylase activity"/>
    <property type="evidence" value="ECO:0007669"/>
    <property type="project" value="InterPro"/>
</dbReference>
<dbReference type="GO" id="GO:0006284">
    <property type="term" value="P:base-excision repair"/>
    <property type="evidence" value="ECO:0007669"/>
    <property type="project" value="InterPro"/>
</dbReference>
<proteinExistence type="inferred from homology"/>
<dbReference type="InterPro" id="IPR036995">
    <property type="entry name" value="MPG_sf"/>
</dbReference>
<keyword evidence="4 5" id="KW-0234">DNA repair</keyword>
<dbReference type="EMBL" id="LFVU01000008">
    <property type="protein sequence ID" value="KMT22454.1"/>
    <property type="molecule type" value="Genomic_DNA"/>
</dbReference>
<dbReference type="HAMAP" id="MF_00527">
    <property type="entry name" value="3MGH"/>
    <property type="match status" value="1"/>
</dbReference>
<evidence type="ECO:0000256" key="3">
    <source>
        <dbReference type="ARBA" id="ARBA00022801"/>
    </source>
</evidence>
<dbReference type="Pfam" id="PF02245">
    <property type="entry name" value="Pur_DNA_glyco"/>
    <property type="match status" value="1"/>
</dbReference>
<dbReference type="SUPFAM" id="SSF50486">
    <property type="entry name" value="FMT C-terminal domain-like"/>
    <property type="match status" value="1"/>
</dbReference>
<dbReference type="PANTHER" id="PTHR10429">
    <property type="entry name" value="DNA-3-METHYLADENINE GLYCOSYLASE"/>
    <property type="match status" value="1"/>
</dbReference>
<dbReference type="PATRIC" id="fig|1121307.3.peg.253"/>
<dbReference type="STRING" id="1121307.CLCY_12c00370"/>
<dbReference type="OrthoDB" id="9794313at2"/>
<sequence>MKKLSRDFYLQDTLSVSKNLLGKNLVHIVNGKPRIGKIVETEAYIGSMDKACHAYNYKKTPRTETIFNIGGTSYVYLIYGMYHCMNVVSEKVNEPCAILIRALEPLTGLDDMAFDRYGVLYENLTKKQVLNLSNGPGKLCIAMGINKEQNAKDLLSEDFYITENEDISIENIVISKRINIDYAEEAKDFPWRFYIKDNKFISKK</sequence>
<evidence type="ECO:0000313" key="7">
    <source>
        <dbReference type="Proteomes" id="UP000036756"/>
    </source>
</evidence>
<accession>A0A0J8DE02</accession>
<dbReference type="CDD" id="cd00540">
    <property type="entry name" value="AAG"/>
    <property type="match status" value="1"/>
</dbReference>
<comment type="caution">
    <text evidence="6">The sequence shown here is derived from an EMBL/GenBank/DDBJ whole genome shotgun (WGS) entry which is preliminary data.</text>
</comment>
<name>A0A0J8DE02_CLOCY</name>
<organism evidence="6 7">
    <name type="scientific">Clostridium cylindrosporum DSM 605</name>
    <dbReference type="NCBI Taxonomy" id="1121307"/>
    <lineage>
        <taxon>Bacteria</taxon>
        <taxon>Bacillati</taxon>
        <taxon>Bacillota</taxon>
        <taxon>Clostridia</taxon>
        <taxon>Eubacteriales</taxon>
        <taxon>Clostridiaceae</taxon>
        <taxon>Clostridium</taxon>
    </lineage>
</organism>